<gene>
    <name evidence="2" type="ORF">FM105_08150</name>
</gene>
<reference evidence="3" key="1">
    <citation type="submission" date="2017-02" db="EMBL/GenBank/DDBJ databases">
        <authorList>
            <person name="Dridi B."/>
        </authorList>
    </citation>
    <scope>NUCLEOTIDE SEQUENCE [LARGE SCALE GENOMIC DNA]</scope>
    <source>
        <strain evidence="3">B Co 03.10</strain>
    </source>
</reference>
<dbReference type="Pfam" id="PF07077">
    <property type="entry name" value="DUF1345"/>
    <property type="match status" value="1"/>
</dbReference>
<accession>A0A1X6XFU4</accession>
<feature type="transmembrane region" description="Helical" evidence="1">
    <location>
        <begin position="121"/>
        <end position="140"/>
    </location>
</feature>
<organism evidence="2 3">
    <name type="scientific">Brevibacterium yomogidense</name>
    <dbReference type="NCBI Taxonomy" id="946573"/>
    <lineage>
        <taxon>Bacteria</taxon>
        <taxon>Bacillati</taxon>
        <taxon>Actinomycetota</taxon>
        <taxon>Actinomycetes</taxon>
        <taxon>Micrococcales</taxon>
        <taxon>Brevibacteriaceae</taxon>
        <taxon>Brevibacterium</taxon>
    </lineage>
</organism>
<feature type="transmembrane region" description="Helical" evidence="1">
    <location>
        <begin position="146"/>
        <end position="171"/>
    </location>
</feature>
<dbReference type="EMBL" id="FWFF01000014">
    <property type="protein sequence ID" value="SLM98038.1"/>
    <property type="molecule type" value="Genomic_DNA"/>
</dbReference>
<dbReference type="Proteomes" id="UP000196581">
    <property type="component" value="Unassembled WGS sequence"/>
</dbReference>
<keyword evidence="1" id="KW-1133">Transmembrane helix</keyword>
<dbReference type="InterPro" id="IPR009781">
    <property type="entry name" value="DUF1345"/>
</dbReference>
<keyword evidence="3" id="KW-1185">Reference proteome</keyword>
<proteinExistence type="predicted"/>
<evidence type="ECO:0000313" key="2">
    <source>
        <dbReference type="EMBL" id="SLM98038.1"/>
    </source>
</evidence>
<keyword evidence="1" id="KW-0812">Transmembrane</keyword>
<feature type="transmembrane region" description="Helical" evidence="1">
    <location>
        <begin position="224"/>
        <end position="247"/>
    </location>
</feature>
<name>A0A1X6XFU4_9MICO</name>
<sequence length="248" mass="26943">MNEQAMTRAPLLSSDYTRQSLAGVGSLVLTATVLLPSQVEAVRHAQAVHGDAGWVGAYVGAEFPLLYLVFWVAFSGIYCFYTHVVFTGLDSPELHEICGRQYRAPARWWHSIVGSTSAESWTISAASVASALTILIATTGQLRGSIFMIMLGFCAVAGSWAIMAYSFALRYARIRASGQRMDVPVEDAPVFADFLTHSVLASTMTGGHARLHTREAWTAQRSHTLLAFAFNTVIVAMSVTLLFGRFAV</sequence>
<keyword evidence="1" id="KW-0472">Membrane</keyword>
<dbReference type="AlphaFoldDB" id="A0A1X6XFU4"/>
<evidence type="ECO:0000256" key="1">
    <source>
        <dbReference type="SAM" id="Phobius"/>
    </source>
</evidence>
<evidence type="ECO:0000313" key="3">
    <source>
        <dbReference type="Proteomes" id="UP000196581"/>
    </source>
</evidence>
<evidence type="ECO:0008006" key="4">
    <source>
        <dbReference type="Google" id="ProtNLM"/>
    </source>
</evidence>
<dbReference type="RefSeq" id="WP_087007103.1">
    <property type="nucleotide sequence ID" value="NZ_FWFF01000014.1"/>
</dbReference>
<protein>
    <recommendedName>
        <fullName evidence="4">DUF1345 domain-containing protein</fullName>
    </recommendedName>
</protein>